<dbReference type="HOGENOM" id="CLU_1377453_0_0_11"/>
<dbReference type="KEGG" id="afs:AFR_29470"/>
<dbReference type="Pfam" id="PF00440">
    <property type="entry name" value="TetR_N"/>
    <property type="match status" value="1"/>
</dbReference>
<organism evidence="4 5">
    <name type="scientific">Actinoplanes friuliensis DSM 7358</name>
    <dbReference type="NCBI Taxonomy" id="1246995"/>
    <lineage>
        <taxon>Bacteria</taxon>
        <taxon>Bacillati</taxon>
        <taxon>Actinomycetota</taxon>
        <taxon>Actinomycetes</taxon>
        <taxon>Micromonosporales</taxon>
        <taxon>Micromonosporaceae</taxon>
        <taxon>Actinoplanes</taxon>
    </lineage>
</organism>
<evidence type="ECO:0000313" key="4">
    <source>
        <dbReference type="EMBL" id="AGZ44155.1"/>
    </source>
</evidence>
<evidence type="ECO:0000259" key="3">
    <source>
        <dbReference type="PROSITE" id="PS50977"/>
    </source>
</evidence>
<dbReference type="GO" id="GO:0003677">
    <property type="term" value="F:DNA binding"/>
    <property type="evidence" value="ECO:0007669"/>
    <property type="project" value="UniProtKB-UniRule"/>
</dbReference>
<proteinExistence type="predicted"/>
<feature type="domain" description="HTH tetR-type" evidence="3">
    <location>
        <begin position="1"/>
        <end position="50"/>
    </location>
</feature>
<evidence type="ECO:0000256" key="1">
    <source>
        <dbReference type="ARBA" id="ARBA00023125"/>
    </source>
</evidence>
<accession>U5W857</accession>
<keyword evidence="5" id="KW-1185">Reference proteome</keyword>
<protein>
    <submittedName>
        <fullName evidence="4">TetR family transcriptional regulator</fullName>
    </submittedName>
</protein>
<gene>
    <name evidence="4" type="ORF">AFR_29470</name>
</gene>
<dbReference type="eggNOG" id="COG1309">
    <property type="taxonomic scope" value="Bacteria"/>
</dbReference>
<evidence type="ECO:0000313" key="5">
    <source>
        <dbReference type="Proteomes" id="UP000017746"/>
    </source>
</evidence>
<dbReference type="EMBL" id="CP006272">
    <property type="protein sequence ID" value="AGZ44155.1"/>
    <property type="molecule type" value="Genomic_DNA"/>
</dbReference>
<dbReference type="AlphaFoldDB" id="U5W857"/>
<dbReference type="Gene3D" id="1.10.357.10">
    <property type="entry name" value="Tetracycline Repressor, domain 2"/>
    <property type="match status" value="1"/>
</dbReference>
<reference evidence="4 5" key="1">
    <citation type="journal article" date="2014" name="J. Biotechnol.">
        <title>Complete genome sequence of the actinobacterium Actinoplanes friuliensis HAG 010964, producer of the lipopeptide antibiotic friulimycin.</title>
        <authorList>
            <person name="Ruckert C."/>
            <person name="Szczepanowski R."/>
            <person name="Albersmeier A."/>
            <person name="Goesmann A."/>
            <person name="Fischer N."/>
            <person name="Steinkamper A."/>
            <person name="Puhler A."/>
            <person name="Biener R."/>
            <person name="Schwartz D."/>
            <person name="Kalinowski J."/>
        </authorList>
    </citation>
    <scope>NUCLEOTIDE SEQUENCE [LARGE SCALE GENOMIC DNA]</scope>
    <source>
        <strain evidence="4 5">DSM 7358</strain>
    </source>
</reference>
<keyword evidence="1 2" id="KW-0238">DNA-binding</keyword>
<dbReference type="PROSITE" id="PS50977">
    <property type="entry name" value="HTH_TETR_2"/>
    <property type="match status" value="1"/>
</dbReference>
<dbReference type="PATRIC" id="fig|1246995.3.peg.5973"/>
<dbReference type="InterPro" id="IPR001647">
    <property type="entry name" value="HTH_TetR"/>
</dbReference>
<dbReference type="Proteomes" id="UP000017746">
    <property type="component" value="Chromosome"/>
</dbReference>
<dbReference type="InterPro" id="IPR009057">
    <property type="entry name" value="Homeodomain-like_sf"/>
</dbReference>
<dbReference type="SUPFAM" id="SSF46689">
    <property type="entry name" value="Homeodomain-like"/>
    <property type="match status" value="1"/>
</dbReference>
<name>U5W857_9ACTN</name>
<sequence length="193" mass="20473">MHLLAARGPDGLSLREVTEAAGTNVAAVSYHFGSLRALRDAAVESALETYLDAQLGALAPLSADSTLRELAAAFARPMMHALAVGGPELAIMRTVARVGIDPPDSWGRLTAKFEQTRTDALRVLTARLPEVGHEELTFRTRCAAGLLNWLVMAPIGGELAARPAEQIERWLVPVLTGTLEGHAHPGTGALLRG</sequence>
<dbReference type="STRING" id="1246995.AFR_29470"/>
<evidence type="ECO:0000256" key="2">
    <source>
        <dbReference type="PROSITE-ProRule" id="PRU00335"/>
    </source>
</evidence>
<feature type="DNA-binding region" description="H-T-H motif" evidence="2">
    <location>
        <begin position="13"/>
        <end position="32"/>
    </location>
</feature>